<protein>
    <submittedName>
        <fullName evidence="3">Uncharacterized protein</fullName>
    </submittedName>
</protein>
<evidence type="ECO:0000313" key="3">
    <source>
        <dbReference type="EMBL" id="SHH95451.1"/>
    </source>
</evidence>
<evidence type="ECO:0000313" key="4">
    <source>
        <dbReference type="Proteomes" id="UP000184047"/>
    </source>
</evidence>
<dbReference type="EMBL" id="FQWT01000010">
    <property type="protein sequence ID" value="SHH95451.1"/>
    <property type="molecule type" value="Genomic_DNA"/>
</dbReference>
<reference evidence="4" key="1">
    <citation type="submission" date="2016-11" db="EMBL/GenBank/DDBJ databases">
        <authorList>
            <person name="Varghese N."/>
            <person name="Submissions S."/>
        </authorList>
    </citation>
    <scope>NUCLEOTIDE SEQUENCE [LARGE SCALE GENOMIC DNA]</scope>
    <source>
        <strain evidence="4">DSM 19055</strain>
    </source>
</reference>
<dbReference type="Proteomes" id="UP000184047">
    <property type="component" value="Unassembled WGS sequence"/>
</dbReference>
<evidence type="ECO:0000256" key="1">
    <source>
        <dbReference type="SAM" id="Coils"/>
    </source>
</evidence>
<sequence length="62" mass="7443">MEINTILLITIVLLLVITIFLHYREDSKCEQNFKKLTVLYDELKKEHDNLLKENEDLLKLLK</sequence>
<evidence type="ECO:0000256" key="2">
    <source>
        <dbReference type="SAM" id="Phobius"/>
    </source>
</evidence>
<keyword evidence="2" id="KW-0472">Membrane</keyword>
<keyword evidence="2" id="KW-1133">Transmembrane helix</keyword>
<accession>A0A1M5X6N2</accession>
<feature type="coiled-coil region" evidence="1">
    <location>
        <begin position="33"/>
        <end position="60"/>
    </location>
</feature>
<name>A0A1M5X6N2_9FLAO</name>
<keyword evidence="4" id="KW-1185">Reference proteome</keyword>
<gene>
    <name evidence="3" type="ORF">SAMN05421866_0004</name>
</gene>
<organism evidence="3 4">
    <name type="scientific">Chryseobacterium oranimense</name>
    <dbReference type="NCBI Taxonomy" id="421058"/>
    <lineage>
        <taxon>Bacteria</taxon>
        <taxon>Pseudomonadati</taxon>
        <taxon>Bacteroidota</taxon>
        <taxon>Flavobacteriia</taxon>
        <taxon>Flavobacteriales</taxon>
        <taxon>Weeksellaceae</taxon>
        <taxon>Chryseobacterium group</taxon>
        <taxon>Chryseobacterium</taxon>
    </lineage>
</organism>
<keyword evidence="1" id="KW-0175">Coiled coil</keyword>
<keyword evidence="2" id="KW-0812">Transmembrane</keyword>
<feature type="transmembrane region" description="Helical" evidence="2">
    <location>
        <begin position="6"/>
        <end position="23"/>
    </location>
</feature>
<proteinExistence type="predicted"/>
<dbReference type="AlphaFoldDB" id="A0A1M5X6N2"/>